<dbReference type="OrthoDB" id="9814618at2"/>
<evidence type="ECO:0000256" key="2">
    <source>
        <dbReference type="ARBA" id="ARBA00007787"/>
    </source>
</evidence>
<keyword evidence="5" id="KW-0963">Cytoplasm</keyword>
<dbReference type="RefSeq" id="WP_160613981.1">
    <property type="nucleotide sequence ID" value="NZ_JAUFQM010000001.1"/>
</dbReference>
<dbReference type="GO" id="GO:0015038">
    <property type="term" value="F:glutathione disulfide oxidoreductase activity"/>
    <property type="evidence" value="ECO:0007669"/>
    <property type="project" value="UniProtKB-UniRule"/>
</dbReference>
<proteinExistence type="inferred from homology"/>
<dbReference type="InterPro" id="IPR011900">
    <property type="entry name" value="GRX_bact"/>
</dbReference>
<dbReference type="CDD" id="cd03418">
    <property type="entry name" value="GRX_GRXb_1_3_like"/>
    <property type="match status" value="1"/>
</dbReference>
<evidence type="ECO:0000313" key="7">
    <source>
        <dbReference type="EMBL" id="MXO83644.1"/>
    </source>
</evidence>
<dbReference type="GO" id="GO:0034599">
    <property type="term" value="P:cellular response to oxidative stress"/>
    <property type="evidence" value="ECO:0007669"/>
    <property type="project" value="TreeGrafter"/>
</dbReference>
<dbReference type="Pfam" id="PF00462">
    <property type="entry name" value="Glutaredoxin"/>
    <property type="match status" value="1"/>
</dbReference>
<dbReference type="AlphaFoldDB" id="A0A844Z814"/>
<gene>
    <name evidence="7" type="primary">grxC</name>
    <name evidence="7" type="ORF">GRI35_09755</name>
</gene>
<reference evidence="7 8" key="1">
    <citation type="submission" date="2019-12" db="EMBL/GenBank/DDBJ databases">
        <title>Genomic-based taxomic classification of the family Erythrobacteraceae.</title>
        <authorList>
            <person name="Xu L."/>
        </authorList>
    </citation>
    <scope>NUCLEOTIDE SEQUENCE [LARGE SCALE GENOMIC DNA]</scope>
    <source>
        <strain evidence="7 8">KCTC 42006</strain>
    </source>
</reference>
<dbReference type="NCBIfam" id="TIGR02181">
    <property type="entry name" value="GRX_bact"/>
    <property type="match status" value="1"/>
</dbReference>
<evidence type="ECO:0000259" key="6">
    <source>
        <dbReference type="Pfam" id="PF00462"/>
    </source>
</evidence>
<dbReference type="InterPro" id="IPR014025">
    <property type="entry name" value="Glutaredoxin_subgr"/>
</dbReference>
<protein>
    <recommendedName>
        <fullName evidence="5">Glutaredoxin</fullName>
    </recommendedName>
</protein>
<dbReference type="PROSITE" id="PS51354">
    <property type="entry name" value="GLUTAREDOXIN_2"/>
    <property type="match status" value="1"/>
</dbReference>
<dbReference type="InterPro" id="IPR002109">
    <property type="entry name" value="Glutaredoxin"/>
</dbReference>
<evidence type="ECO:0000256" key="3">
    <source>
        <dbReference type="ARBA" id="ARBA00022448"/>
    </source>
</evidence>
<dbReference type="Gene3D" id="3.40.30.10">
    <property type="entry name" value="Glutaredoxin"/>
    <property type="match status" value="1"/>
</dbReference>
<evidence type="ECO:0000256" key="4">
    <source>
        <dbReference type="ARBA" id="ARBA00022982"/>
    </source>
</evidence>
<dbReference type="EMBL" id="WTYZ01000001">
    <property type="protein sequence ID" value="MXO83644.1"/>
    <property type="molecule type" value="Genomic_DNA"/>
</dbReference>
<evidence type="ECO:0000256" key="1">
    <source>
        <dbReference type="ARBA" id="ARBA00002549"/>
    </source>
</evidence>
<dbReference type="GO" id="GO:0005737">
    <property type="term" value="C:cytoplasm"/>
    <property type="evidence" value="ECO:0007669"/>
    <property type="project" value="TreeGrafter"/>
</dbReference>
<evidence type="ECO:0000256" key="5">
    <source>
        <dbReference type="RuleBase" id="RU364065"/>
    </source>
</evidence>
<keyword evidence="8" id="KW-1185">Reference proteome</keyword>
<accession>A0A844Z814</accession>
<organism evidence="7 8">
    <name type="scientific">Pontixanthobacter aestiaquae</name>
    <dbReference type="NCBI Taxonomy" id="1509367"/>
    <lineage>
        <taxon>Bacteria</taxon>
        <taxon>Pseudomonadati</taxon>
        <taxon>Pseudomonadota</taxon>
        <taxon>Alphaproteobacteria</taxon>
        <taxon>Sphingomonadales</taxon>
        <taxon>Erythrobacteraceae</taxon>
        <taxon>Pontixanthobacter</taxon>
    </lineage>
</organism>
<keyword evidence="5" id="KW-0676">Redox-active center</keyword>
<dbReference type="Proteomes" id="UP000460290">
    <property type="component" value="Unassembled WGS sequence"/>
</dbReference>
<dbReference type="PRINTS" id="PR00160">
    <property type="entry name" value="GLUTAREDOXIN"/>
</dbReference>
<comment type="caution">
    <text evidence="7">The sequence shown here is derived from an EMBL/GenBank/DDBJ whole genome shotgun (WGS) entry which is preliminary data.</text>
</comment>
<keyword evidence="3 5" id="KW-0813">Transport</keyword>
<dbReference type="InterPro" id="IPR036249">
    <property type="entry name" value="Thioredoxin-like_sf"/>
</dbReference>
<sequence>MSKPAVDIYTKFTCGYCHRAKQLLSSKGVEFNEFDISMGGADKAKMLERAPNARTVPQIFIGDIHVGGSDDLAALERDGKLDAMLAG</sequence>
<keyword evidence="4 5" id="KW-0249">Electron transport</keyword>
<evidence type="ECO:0000313" key="8">
    <source>
        <dbReference type="Proteomes" id="UP000460290"/>
    </source>
</evidence>
<comment type="similarity">
    <text evidence="2 5">Belongs to the glutaredoxin family.</text>
</comment>
<dbReference type="PANTHER" id="PTHR45694:SF18">
    <property type="entry name" value="GLUTAREDOXIN-1-RELATED"/>
    <property type="match status" value="1"/>
</dbReference>
<dbReference type="PANTHER" id="PTHR45694">
    <property type="entry name" value="GLUTAREDOXIN 2"/>
    <property type="match status" value="1"/>
</dbReference>
<comment type="function">
    <text evidence="1 5">Has a glutathione-disulfide oxidoreductase activity in the presence of NADPH and glutathione reductase. Reduces low molecular weight disulfides and proteins.</text>
</comment>
<dbReference type="SUPFAM" id="SSF52833">
    <property type="entry name" value="Thioredoxin-like"/>
    <property type="match status" value="1"/>
</dbReference>
<dbReference type="GO" id="GO:0045454">
    <property type="term" value="P:cell redox homeostasis"/>
    <property type="evidence" value="ECO:0007669"/>
    <property type="project" value="InterPro"/>
</dbReference>
<feature type="domain" description="Glutaredoxin" evidence="6">
    <location>
        <begin position="6"/>
        <end position="66"/>
    </location>
</feature>
<name>A0A844Z814_9SPHN</name>